<dbReference type="RefSeq" id="XP_037161727.1">
    <property type="nucleotide sequence ID" value="XM_037311293.1"/>
</dbReference>
<dbReference type="GO" id="GO:0005524">
    <property type="term" value="F:ATP binding"/>
    <property type="evidence" value="ECO:0007669"/>
    <property type="project" value="UniProtKB-KW"/>
</dbReference>
<dbReference type="FunFam" id="3.40.50.300:FF:002054">
    <property type="entry name" value="DNA mismatch repair protein MSH4"/>
    <property type="match status" value="1"/>
</dbReference>
<dbReference type="Pfam" id="PF05190">
    <property type="entry name" value="MutS_IV"/>
    <property type="match status" value="1"/>
</dbReference>
<proteinExistence type="inferred from homology"/>
<dbReference type="InterPro" id="IPR036187">
    <property type="entry name" value="DNA_mismatch_repair_MutS_sf"/>
</dbReference>
<dbReference type="InterPro" id="IPR027417">
    <property type="entry name" value="P-loop_NTPase"/>
</dbReference>
<feature type="region of interest" description="Disordered" evidence="6">
    <location>
        <begin position="829"/>
        <end position="898"/>
    </location>
</feature>
<dbReference type="PIRSF" id="PIRSF005813">
    <property type="entry name" value="MSH2"/>
    <property type="match status" value="1"/>
</dbReference>
<feature type="compositionally biased region" description="Acidic residues" evidence="6">
    <location>
        <begin position="834"/>
        <end position="847"/>
    </location>
</feature>
<evidence type="ECO:0000313" key="9">
    <source>
        <dbReference type="Proteomes" id="UP000578531"/>
    </source>
</evidence>
<dbReference type="GO" id="GO:0005634">
    <property type="term" value="C:nucleus"/>
    <property type="evidence" value="ECO:0007669"/>
    <property type="project" value="TreeGrafter"/>
</dbReference>
<accession>A0A8H6FPJ3</accession>
<dbReference type="InterPro" id="IPR000432">
    <property type="entry name" value="DNA_mismatch_repair_MutS_C"/>
</dbReference>
<keyword evidence="2" id="KW-0547">Nucleotide-binding</keyword>
<dbReference type="InterPro" id="IPR045076">
    <property type="entry name" value="MutS"/>
</dbReference>
<organism evidence="8 9">
    <name type="scientific">Letharia columbiana</name>
    <dbReference type="NCBI Taxonomy" id="112416"/>
    <lineage>
        <taxon>Eukaryota</taxon>
        <taxon>Fungi</taxon>
        <taxon>Dikarya</taxon>
        <taxon>Ascomycota</taxon>
        <taxon>Pezizomycotina</taxon>
        <taxon>Lecanoromycetes</taxon>
        <taxon>OSLEUM clade</taxon>
        <taxon>Lecanoromycetidae</taxon>
        <taxon>Lecanorales</taxon>
        <taxon>Lecanorineae</taxon>
        <taxon>Parmeliaceae</taxon>
        <taxon>Letharia</taxon>
    </lineage>
</organism>
<evidence type="ECO:0000256" key="6">
    <source>
        <dbReference type="SAM" id="MobiDB-lite"/>
    </source>
</evidence>
<evidence type="ECO:0000313" key="8">
    <source>
        <dbReference type="EMBL" id="KAF6232298.1"/>
    </source>
</evidence>
<dbReference type="InterPro" id="IPR011184">
    <property type="entry name" value="DNA_mismatch_repair_Msh2"/>
</dbReference>
<evidence type="ECO:0000259" key="7">
    <source>
        <dbReference type="PROSITE" id="PS00486"/>
    </source>
</evidence>
<dbReference type="GO" id="GO:0030983">
    <property type="term" value="F:mismatched DNA binding"/>
    <property type="evidence" value="ECO:0007669"/>
    <property type="project" value="InterPro"/>
</dbReference>
<keyword evidence="3" id="KW-0067">ATP-binding</keyword>
<evidence type="ECO:0000256" key="1">
    <source>
        <dbReference type="ARBA" id="ARBA00006271"/>
    </source>
</evidence>
<protein>
    <recommendedName>
        <fullName evidence="7">DNA mismatch repair proteins mutS family domain-containing protein</fullName>
    </recommendedName>
</protein>
<dbReference type="PANTHER" id="PTHR11361">
    <property type="entry name" value="DNA MISMATCH REPAIR PROTEIN MUTS FAMILY MEMBER"/>
    <property type="match status" value="1"/>
</dbReference>
<name>A0A8H6FPJ3_9LECA</name>
<evidence type="ECO:0000256" key="2">
    <source>
        <dbReference type="ARBA" id="ARBA00022741"/>
    </source>
</evidence>
<dbReference type="Proteomes" id="UP000578531">
    <property type="component" value="Unassembled WGS sequence"/>
</dbReference>
<feature type="compositionally biased region" description="Basic and acidic residues" evidence="6">
    <location>
        <begin position="848"/>
        <end position="861"/>
    </location>
</feature>
<dbReference type="GeneID" id="59291054"/>
<sequence length="898" mass="100010">MAASSRPSTSYTSATTSYPSRPYDESTTPRPSTSMSRATTSRPRTGRPRTAASTIGGDQQIICAISESRGLSPIVGLAFVNISTTEAVLCQISDNQTYVKTIHKLACLEPTEVLVMITAAQPKSKLYSVIEGDLPHIRISPIDRKYWAETTGMEYIQQLAMKQDLEALKVAIEGNYYAICCIAAVLKYIELSLLYSFPFHSLRITYQPADGAMMTDLSTIHALELIQNLQNARSKDCLFGLLNQTQTAMGARVLKSSVLQPSTSAAYLTKRYDALEELTTREDVFFAVRQALKAFVDVDRVLTAITLIPTKPSIQHSEQSINNVISLKQYVKSIPPIYEALETTRSELLVGIFELCSPANYTDVQAMIDDTINEDITYQVQPLDLRNQRTYAVKSGVNGLLDVARQTYKEANADAYQLVTGLGETHEIALEMKYDTARQYYIRIAASEIEDRNLPDVFINVFKKRNTIECQTLDLLKWNQKIMDSHHEVLQLSDRSIQEFIQNLRAEIAPLFKISDAIALLDVTASFAQLVTTQDYCRPELTRTLAIKSGRHPIREKIHKEKYVPNDAYATRQSRFQIITGCNMSGKSTYIRSIALMAVMTQIGCFVPASYASFPIFHQLFARISMDDSIEANVSTFAAEMRETAFILRNIDARSMVIVDELGRGTSTRDGLSIAIAVAEALVESGAFVWFATHFRDLAKILAERSGVVNFHLSVDMSEADQMKMLYKVASGAVQEEHYGLALAKVVDLPPDVLRVAEQVSKKLTSNMEKRKKNSKTLALVRRRKLILSLREQLVQAHEGNMNGKVLATWMQKLQDEFVNRMAAIDADAASAADESEEESDTGTEVEAEARTESEAEDRSVSHGGGTRPEESAESMEWSPEPRFEMTGALQSETGDES</sequence>
<dbReference type="Gene3D" id="3.30.420.110">
    <property type="entry name" value="MutS, connector domain"/>
    <property type="match status" value="1"/>
</dbReference>
<keyword evidence="4" id="KW-0238">DNA-binding</keyword>
<dbReference type="EMBL" id="JACCJC010000049">
    <property type="protein sequence ID" value="KAF6232298.1"/>
    <property type="molecule type" value="Genomic_DNA"/>
</dbReference>
<dbReference type="PANTHER" id="PTHR11361:SF21">
    <property type="entry name" value="MUTS PROTEIN HOMOLOG 4"/>
    <property type="match status" value="1"/>
</dbReference>
<feature type="compositionally biased region" description="Polar residues" evidence="6">
    <location>
        <begin position="889"/>
        <end position="898"/>
    </location>
</feature>
<dbReference type="Pfam" id="PF00488">
    <property type="entry name" value="MutS_V"/>
    <property type="match status" value="1"/>
</dbReference>
<dbReference type="SMART" id="SM00533">
    <property type="entry name" value="MUTSd"/>
    <property type="match status" value="1"/>
</dbReference>
<dbReference type="Gene3D" id="3.40.50.300">
    <property type="entry name" value="P-loop containing nucleotide triphosphate hydrolases"/>
    <property type="match status" value="1"/>
</dbReference>
<dbReference type="GO" id="GO:0006298">
    <property type="term" value="P:mismatch repair"/>
    <property type="evidence" value="ECO:0007669"/>
    <property type="project" value="InterPro"/>
</dbReference>
<dbReference type="Gene3D" id="1.10.1420.10">
    <property type="match status" value="2"/>
</dbReference>
<dbReference type="InterPro" id="IPR007696">
    <property type="entry name" value="DNA_mismatch_repair_MutS_core"/>
</dbReference>
<dbReference type="Pfam" id="PF05188">
    <property type="entry name" value="MutS_II"/>
    <property type="match status" value="1"/>
</dbReference>
<dbReference type="OrthoDB" id="276261at2759"/>
<evidence type="ECO:0000256" key="5">
    <source>
        <dbReference type="ARBA" id="ARBA00023254"/>
    </source>
</evidence>
<keyword evidence="9" id="KW-1185">Reference proteome</keyword>
<evidence type="ECO:0000256" key="4">
    <source>
        <dbReference type="ARBA" id="ARBA00023125"/>
    </source>
</evidence>
<dbReference type="SUPFAM" id="SSF52540">
    <property type="entry name" value="P-loop containing nucleoside triphosphate hydrolases"/>
    <property type="match status" value="1"/>
</dbReference>
<dbReference type="InterPro" id="IPR036678">
    <property type="entry name" value="MutS_con_dom_sf"/>
</dbReference>
<dbReference type="InterPro" id="IPR007860">
    <property type="entry name" value="DNA_mmatch_repair_MutS_con_dom"/>
</dbReference>
<dbReference type="SUPFAM" id="SSF53150">
    <property type="entry name" value="DNA repair protein MutS, domain II"/>
    <property type="match status" value="1"/>
</dbReference>
<feature type="region of interest" description="Disordered" evidence="6">
    <location>
        <begin position="1"/>
        <end position="54"/>
    </location>
</feature>
<evidence type="ECO:0000256" key="3">
    <source>
        <dbReference type="ARBA" id="ARBA00022840"/>
    </source>
</evidence>
<gene>
    <name evidence="8" type="ORF">HO173_009403</name>
</gene>
<dbReference type="PROSITE" id="PS00486">
    <property type="entry name" value="DNA_MISMATCH_REPAIR_2"/>
    <property type="match status" value="1"/>
</dbReference>
<comment type="caution">
    <text evidence="8">The sequence shown here is derived from an EMBL/GenBank/DDBJ whole genome shotgun (WGS) entry which is preliminary data.</text>
</comment>
<comment type="similarity">
    <text evidence="1">Belongs to the DNA mismatch repair MutS family.</text>
</comment>
<dbReference type="SMART" id="SM00534">
    <property type="entry name" value="MUTSac"/>
    <property type="match status" value="1"/>
</dbReference>
<keyword evidence="5" id="KW-0469">Meiosis</keyword>
<dbReference type="SUPFAM" id="SSF48334">
    <property type="entry name" value="DNA repair protein MutS, domain III"/>
    <property type="match status" value="1"/>
</dbReference>
<reference evidence="8 9" key="1">
    <citation type="journal article" date="2020" name="Genomics">
        <title>Complete, high-quality genomes from long-read metagenomic sequencing of two wolf lichen thalli reveals enigmatic genome architecture.</title>
        <authorList>
            <person name="McKenzie S.K."/>
            <person name="Walston R.F."/>
            <person name="Allen J.L."/>
        </authorList>
    </citation>
    <scope>NUCLEOTIDE SEQUENCE [LARGE SCALE GENOMIC DNA]</scope>
    <source>
        <strain evidence="8">WasteWater2</strain>
    </source>
</reference>
<feature type="domain" description="DNA mismatch repair proteins mutS family" evidence="7">
    <location>
        <begin position="655"/>
        <end position="671"/>
    </location>
</feature>
<dbReference type="InterPro" id="IPR007861">
    <property type="entry name" value="DNA_mismatch_repair_MutS_clamp"/>
</dbReference>
<dbReference type="GO" id="GO:0140664">
    <property type="term" value="F:ATP-dependent DNA damage sensor activity"/>
    <property type="evidence" value="ECO:0007669"/>
    <property type="project" value="InterPro"/>
</dbReference>
<dbReference type="Pfam" id="PF05192">
    <property type="entry name" value="MutS_III"/>
    <property type="match status" value="1"/>
</dbReference>
<dbReference type="GO" id="GO:0007131">
    <property type="term" value="P:reciprocal meiotic recombination"/>
    <property type="evidence" value="ECO:0007669"/>
    <property type="project" value="TreeGrafter"/>
</dbReference>
<dbReference type="AlphaFoldDB" id="A0A8H6FPJ3"/>